<evidence type="ECO:0000313" key="3">
    <source>
        <dbReference type="Proteomes" id="UP000452321"/>
    </source>
</evidence>
<comment type="caution">
    <text evidence="2">The sequence shown here is derived from an EMBL/GenBank/DDBJ whole genome shotgun (WGS) entry which is preliminary data.</text>
</comment>
<dbReference type="AlphaFoldDB" id="A0A6B1IQ44"/>
<evidence type="ECO:0000313" key="1">
    <source>
        <dbReference type="EMBL" id="MYL17241.1"/>
    </source>
</evidence>
<sequence length="52" mass="6146">MKKRISTEPLKSISGQRWDVDNHNIVEYLRDLADVVDNEKSADEVEEKWDRS</sequence>
<reference evidence="3 4" key="1">
    <citation type="submission" date="2019-11" db="EMBL/GenBank/DDBJ databases">
        <title>Genome sequences of 17 halophilic strains isolated from different environments.</title>
        <authorList>
            <person name="Furrow R.E."/>
        </authorList>
    </citation>
    <scope>NUCLEOTIDE SEQUENCE [LARGE SCALE GENOMIC DNA]</scope>
    <source>
        <strain evidence="2 3">22502_06_Cabo</strain>
        <strain evidence="1 4">22517_05_Cabo</strain>
    </source>
</reference>
<name>A0A6B1IQ44_9EURY</name>
<dbReference type="Proteomes" id="UP000452321">
    <property type="component" value="Unassembled WGS sequence"/>
</dbReference>
<organism evidence="2 3">
    <name type="scientific">Halorubrum distributum</name>
    <dbReference type="NCBI Taxonomy" id="29283"/>
    <lineage>
        <taxon>Archaea</taxon>
        <taxon>Methanobacteriati</taxon>
        <taxon>Methanobacteriota</taxon>
        <taxon>Stenosarchaea group</taxon>
        <taxon>Halobacteria</taxon>
        <taxon>Halobacteriales</taxon>
        <taxon>Haloferacaceae</taxon>
        <taxon>Halorubrum</taxon>
        <taxon>Halorubrum distributum group</taxon>
    </lineage>
</organism>
<accession>A0A6B1IQ44</accession>
<evidence type="ECO:0000313" key="2">
    <source>
        <dbReference type="EMBL" id="MYL68739.1"/>
    </source>
</evidence>
<dbReference type="EMBL" id="WMEO01000018">
    <property type="protein sequence ID" value="MYL17241.1"/>
    <property type="molecule type" value="Genomic_DNA"/>
</dbReference>
<dbReference type="Proteomes" id="UP000460194">
    <property type="component" value="Unassembled WGS sequence"/>
</dbReference>
<dbReference type="EMBL" id="WMFC01000020">
    <property type="protein sequence ID" value="MYL68739.1"/>
    <property type="molecule type" value="Genomic_DNA"/>
</dbReference>
<proteinExistence type="predicted"/>
<protein>
    <submittedName>
        <fullName evidence="2">Uncharacterized protein</fullName>
    </submittedName>
</protein>
<evidence type="ECO:0000313" key="4">
    <source>
        <dbReference type="Proteomes" id="UP000460194"/>
    </source>
</evidence>
<gene>
    <name evidence="2" type="ORF">GLW30_13495</name>
    <name evidence="1" type="ORF">GLW36_11390</name>
</gene>